<evidence type="ECO:0000313" key="10">
    <source>
        <dbReference type="Proteomes" id="UP000614580"/>
    </source>
</evidence>
<dbReference type="InterPro" id="IPR014717">
    <property type="entry name" value="Transl_elong_EF1B/ribsomal_bS6"/>
</dbReference>
<evidence type="ECO:0000259" key="8">
    <source>
        <dbReference type="SMART" id="SM00888"/>
    </source>
</evidence>
<evidence type="ECO:0000256" key="7">
    <source>
        <dbReference type="HAMAP-Rule" id="MF_00043"/>
    </source>
</evidence>
<dbReference type="AlphaFoldDB" id="A0A812A1V6"/>
<organism evidence="9 10">
    <name type="scientific">Candidatus Argoarchaeum ethanivorans</name>
    <dbReference type="NCBI Taxonomy" id="2608793"/>
    <lineage>
        <taxon>Archaea</taxon>
        <taxon>Methanobacteriati</taxon>
        <taxon>Methanobacteriota</taxon>
        <taxon>Stenosarchaea group</taxon>
        <taxon>Methanomicrobia</taxon>
        <taxon>Methanosarcinales</taxon>
        <taxon>Methanosarcinales incertae sedis</taxon>
        <taxon>GOM Arc I cluster</taxon>
        <taxon>Candidatus Argoarchaeum</taxon>
    </lineage>
</organism>
<dbReference type="InterPro" id="IPR036219">
    <property type="entry name" value="eEF-1beta-like_sf"/>
</dbReference>
<dbReference type="SMART" id="SM00888">
    <property type="entry name" value="EF1_GNE"/>
    <property type="match status" value="1"/>
</dbReference>
<dbReference type="Gene3D" id="3.30.70.60">
    <property type="match status" value="1"/>
</dbReference>
<evidence type="ECO:0000256" key="4">
    <source>
        <dbReference type="ARBA" id="ARBA00022768"/>
    </source>
</evidence>
<evidence type="ECO:0000313" key="9">
    <source>
        <dbReference type="EMBL" id="CAD7767000.1"/>
    </source>
</evidence>
<dbReference type="InterPro" id="IPR014038">
    <property type="entry name" value="EF1B_bsu/dsu_GNE"/>
</dbReference>
<dbReference type="Pfam" id="PF00736">
    <property type="entry name" value="EF1_GNE"/>
    <property type="match status" value="1"/>
</dbReference>
<evidence type="ECO:0000256" key="2">
    <source>
        <dbReference type="ARBA" id="ARBA00007411"/>
    </source>
</evidence>
<evidence type="ECO:0000256" key="3">
    <source>
        <dbReference type="ARBA" id="ARBA00017600"/>
    </source>
</evidence>
<dbReference type="PIRSF" id="PIRSF006521">
    <property type="entry name" value="Transl_elong_EF1B_B_arc"/>
    <property type="match status" value="1"/>
</dbReference>
<reference evidence="9" key="1">
    <citation type="submission" date="2020-12" db="EMBL/GenBank/DDBJ databases">
        <authorList>
            <person name="Hahn C.J."/>
            <person name="Laso-Perez R."/>
            <person name="Vulcano F."/>
            <person name="Vaziourakis K.-M."/>
            <person name="Stokke R."/>
            <person name="Steen I.H."/>
            <person name="Teske A."/>
            <person name="Boetius A."/>
            <person name="Liebeke M."/>
            <person name="Amann R."/>
            <person name="Knittel K."/>
        </authorList>
    </citation>
    <scope>NUCLEOTIDE SEQUENCE</scope>
    <source>
        <strain evidence="9">Gfbio:c6db26ca-90af-429b-aeed-0e3e8aed0b5e:GoM-Arc1_AMV-AAA_792_C10</strain>
    </source>
</reference>
<comment type="caution">
    <text evidence="9">The sequence shown here is derived from an EMBL/GenBank/DDBJ whole genome shotgun (WGS) entry which is preliminary data.</text>
</comment>
<dbReference type="NCBIfam" id="NF001670">
    <property type="entry name" value="PRK00435.1"/>
    <property type="match status" value="1"/>
</dbReference>
<dbReference type="NCBIfam" id="TIGR00489">
    <property type="entry name" value="aEF-1_beta"/>
    <property type="match status" value="1"/>
</dbReference>
<comment type="function">
    <text evidence="1 7">Promotes the exchange of GDP for GTP in EF-1-alpha/GDP, thus allowing the regeneration of EF-1-alpha/GTP that could then be used to form the ternary complex EF-1-alpha/GTP/AAtRNA.</text>
</comment>
<dbReference type="EMBL" id="CAJHZY010000039">
    <property type="protein sequence ID" value="CAD7767000.1"/>
    <property type="molecule type" value="Genomic_DNA"/>
</dbReference>
<dbReference type="CDD" id="cd00292">
    <property type="entry name" value="EF1B"/>
    <property type="match status" value="1"/>
</dbReference>
<dbReference type="SUPFAM" id="SSF54984">
    <property type="entry name" value="eEF-1beta-like"/>
    <property type="match status" value="1"/>
</dbReference>
<comment type="similarity">
    <text evidence="2 7">Belongs to the EF-1-beta/EF-1-delta family.</text>
</comment>
<keyword evidence="5 7" id="KW-0648">Protein biosynthesis</keyword>
<dbReference type="HAMAP" id="MF_00043">
    <property type="entry name" value="EF1_beta"/>
    <property type="match status" value="1"/>
</dbReference>
<dbReference type="InterPro" id="IPR004542">
    <property type="entry name" value="Transl_elong_EF1B_B_arc"/>
</dbReference>
<evidence type="ECO:0000256" key="1">
    <source>
        <dbReference type="ARBA" id="ARBA00003815"/>
    </source>
</evidence>
<proteinExistence type="inferred from homology"/>
<evidence type="ECO:0000256" key="6">
    <source>
        <dbReference type="ARBA" id="ARBA00032274"/>
    </source>
</evidence>
<keyword evidence="4 7" id="KW-0251">Elongation factor</keyword>
<gene>
    <name evidence="7 9" type="primary">ef1b</name>
    <name evidence="9" type="ORF">DNFNHJIP_00405</name>
</gene>
<dbReference type="GO" id="GO:0003746">
    <property type="term" value="F:translation elongation factor activity"/>
    <property type="evidence" value="ECO:0007669"/>
    <property type="project" value="UniProtKB-UniRule"/>
</dbReference>
<dbReference type="PANTHER" id="PTHR39647">
    <property type="entry name" value="ELONGATION FACTOR 1-BETA"/>
    <property type="match status" value="1"/>
</dbReference>
<dbReference type="Proteomes" id="UP000614580">
    <property type="component" value="Unassembled WGS sequence"/>
</dbReference>
<feature type="domain" description="Translation elongation factor EF1B beta/delta subunit guanine nucleotide exchange" evidence="8">
    <location>
        <begin position="3"/>
        <end position="88"/>
    </location>
</feature>
<protein>
    <recommendedName>
        <fullName evidence="3 7">Elongation factor 1-beta</fullName>
        <shortName evidence="7">EF-1-beta</shortName>
    </recommendedName>
    <alternativeName>
        <fullName evidence="6 7">aEF-1beta</fullName>
    </alternativeName>
</protein>
<sequence length="89" mass="9496">MGNVVAKIKVMPKSTETDFKMLKANIEKVIPKGVQLSGFMEEPVAFGLKALIVVVVLKDTEGGTESAESAISSVEDVESIQVVEVGRAF</sequence>
<dbReference type="PANTHER" id="PTHR39647:SF1">
    <property type="entry name" value="ELONGATION FACTOR 1-BETA"/>
    <property type="match status" value="1"/>
</dbReference>
<name>A0A812A1V6_9EURY</name>
<evidence type="ECO:0000256" key="5">
    <source>
        <dbReference type="ARBA" id="ARBA00022917"/>
    </source>
</evidence>
<accession>A0A812A1V6</accession>